<accession>A0A1R2BFR1</accession>
<evidence type="ECO:0000256" key="1">
    <source>
        <dbReference type="SAM" id="Coils"/>
    </source>
</evidence>
<evidence type="ECO:0000313" key="2">
    <source>
        <dbReference type="EMBL" id="OMJ75560.1"/>
    </source>
</evidence>
<proteinExistence type="predicted"/>
<comment type="caution">
    <text evidence="2">The sequence shown here is derived from an EMBL/GenBank/DDBJ whole genome shotgun (WGS) entry which is preliminary data.</text>
</comment>
<keyword evidence="3" id="KW-1185">Reference proteome</keyword>
<sequence>MFTFSSHHSSPRTIEQLLSSKAYEISHRKKASSSEPASCSNARVEAVLLLKHARSQAKITALRVKKQANETKSLRPAPKINKVSKQIIEIKEGKWDSTLNSYANSIVAGTKSSKCFIMHPKHSFLSLADLEVQENKDVSEQNSCFHIKKHSEGTFSQESLVNLLKTKDPNSKAHESRITLSFTQENFNLQTKDLSESHKFIKKSSQKLIKSSSGNTNRINSVKSNPESSLKINKAKEELSNIRKALFAKQQKKEVEEKKDILNMTVQQRNEYWLNKKNTKINKEQEKKKEEEIKMCTFSPKIVPRIDISKDSRNIKPTSFYSTKYSEQMNLTINKNKNCLNSNKHKKKKVLIYKALSPHRQQITKALSEDIFKKKNFLVGFKS</sequence>
<organism evidence="2 3">
    <name type="scientific">Stentor coeruleus</name>
    <dbReference type="NCBI Taxonomy" id="5963"/>
    <lineage>
        <taxon>Eukaryota</taxon>
        <taxon>Sar</taxon>
        <taxon>Alveolata</taxon>
        <taxon>Ciliophora</taxon>
        <taxon>Postciliodesmatophora</taxon>
        <taxon>Heterotrichea</taxon>
        <taxon>Heterotrichida</taxon>
        <taxon>Stentoridae</taxon>
        <taxon>Stentor</taxon>
    </lineage>
</organism>
<reference evidence="2 3" key="1">
    <citation type="submission" date="2016-11" db="EMBL/GenBank/DDBJ databases">
        <title>The macronuclear genome of Stentor coeruleus: a giant cell with tiny introns.</title>
        <authorList>
            <person name="Slabodnick M."/>
            <person name="Ruby J.G."/>
            <person name="Reiff S.B."/>
            <person name="Swart E.C."/>
            <person name="Gosai S."/>
            <person name="Prabakaran S."/>
            <person name="Witkowska E."/>
            <person name="Larue G.E."/>
            <person name="Fisher S."/>
            <person name="Freeman R.M."/>
            <person name="Gunawardena J."/>
            <person name="Chu W."/>
            <person name="Stover N.A."/>
            <person name="Gregory B.D."/>
            <person name="Nowacki M."/>
            <person name="Derisi J."/>
            <person name="Roy S.W."/>
            <person name="Marshall W.F."/>
            <person name="Sood P."/>
        </authorList>
    </citation>
    <scope>NUCLEOTIDE SEQUENCE [LARGE SCALE GENOMIC DNA]</scope>
    <source>
        <strain evidence="2">WM001</strain>
    </source>
</reference>
<dbReference type="EMBL" id="MPUH01000684">
    <property type="protein sequence ID" value="OMJ75560.1"/>
    <property type="molecule type" value="Genomic_DNA"/>
</dbReference>
<dbReference type="AlphaFoldDB" id="A0A1R2BFR1"/>
<dbReference type="Proteomes" id="UP000187209">
    <property type="component" value="Unassembled WGS sequence"/>
</dbReference>
<name>A0A1R2BFR1_9CILI</name>
<keyword evidence="1" id="KW-0175">Coiled coil</keyword>
<gene>
    <name evidence="2" type="ORF">SteCoe_25294</name>
</gene>
<evidence type="ECO:0000313" key="3">
    <source>
        <dbReference type="Proteomes" id="UP000187209"/>
    </source>
</evidence>
<protein>
    <submittedName>
        <fullName evidence="2">Uncharacterized protein</fullName>
    </submittedName>
</protein>
<feature type="coiled-coil region" evidence="1">
    <location>
        <begin position="232"/>
        <end position="294"/>
    </location>
</feature>